<dbReference type="GO" id="GO:0060376">
    <property type="term" value="P:positive regulation of mast cell differentiation"/>
    <property type="evidence" value="ECO:0007669"/>
    <property type="project" value="Ensembl"/>
</dbReference>
<dbReference type="GO" id="GO:0043303">
    <property type="term" value="P:mast cell degranulation"/>
    <property type="evidence" value="ECO:0007669"/>
    <property type="project" value="Ensembl"/>
</dbReference>
<dbReference type="InterPro" id="IPR036444">
    <property type="entry name" value="PLipase_A2_dom_sf"/>
</dbReference>
<dbReference type="InParanoid" id="H0VLB2"/>
<dbReference type="GO" id="GO:0042116">
    <property type="term" value="P:macrophage activation"/>
    <property type="evidence" value="ECO:0007669"/>
    <property type="project" value="Ensembl"/>
</dbReference>
<dbReference type="GO" id="GO:0046872">
    <property type="term" value="F:metal ion binding"/>
    <property type="evidence" value="ECO:0007669"/>
    <property type="project" value="UniProtKB-KW"/>
</dbReference>
<evidence type="ECO:0000256" key="2">
    <source>
        <dbReference type="ARBA" id="ARBA00004613"/>
    </source>
</evidence>
<comment type="similarity">
    <text evidence="3">Belongs to the phospholipase A2 family.</text>
</comment>
<dbReference type="GO" id="GO:0006658">
    <property type="term" value="P:phosphatidylserine metabolic process"/>
    <property type="evidence" value="ECO:0007669"/>
    <property type="project" value="Ensembl"/>
</dbReference>
<feature type="region of interest" description="Disordered" evidence="11">
    <location>
        <begin position="286"/>
        <end position="320"/>
    </location>
</feature>
<dbReference type="GO" id="GO:0047498">
    <property type="term" value="F:calcium-dependent phospholipase A2 activity"/>
    <property type="evidence" value="ECO:0007669"/>
    <property type="project" value="Ensembl"/>
</dbReference>
<evidence type="ECO:0000313" key="15">
    <source>
        <dbReference type="Proteomes" id="UP000005447"/>
    </source>
</evidence>
<dbReference type="GO" id="GO:0032308">
    <property type="term" value="P:positive regulation of prostaglandin secretion"/>
    <property type="evidence" value="ECO:0007669"/>
    <property type="project" value="Ensembl"/>
</dbReference>
<dbReference type="GO" id="GO:0034375">
    <property type="term" value="P:high-density lipoprotein particle remodeling"/>
    <property type="evidence" value="ECO:0007669"/>
    <property type="project" value="Ensembl"/>
</dbReference>
<dbReference type="GO" id="GO:1903595">
    <property type="term" value="P:positive regulation of histamine secretion by mast cell"/>
    <property type="evidence" value="ECO:0007669"/>
    <property type="project" value="Ensembl"/>
</dbReference>
<evidence type="ECO:0000259" key="13">
    <source>
        <dbReference type="SMART" id="SM00085"/>
    </source>
</evidence>
<dbReference type="GO" id="GO:0046473">
    <property type="term" value="P:phosphatidic acid metabolic process"/>
    <property type="evidence" value="ECO:0007669"/>
    <property type="project" value="Ensembl"/>
</dbReference>
<name>H0VLB2_CAVPO</name>
<dbReference type="Ensembl" id="ENSCPOT00000012501.3">
    <property type="protein sequence ID" value="ENSCPOP00000011142.3"/>
    <property type="gene ID" value="ENSCPOG00000012383.4"/>
</dbReference>
<dbReference type="STRING" id="10141.ENSCPOP00000011142"/>
<keyword evidence="6" id="KW-0479">Metal-binding</keyword>
<dbReference type="GO" id="GO:0046337">
    <property type="term" value="P:phosphatidylethanolamine metabolic process"/>
    <property type="evidence" value="ECO:0007669"/>
    <property type="project" value="Ensembl"/>
</dbReference>
<dbReference type="GO" id="GO:0048469">
    <property type="term" value="P:cell maturation"/>
    <property type="evidence" value="ECO:0007669"/>
    <property type="project" value="Ensembl"/>
</dbReference>
<dbReference type="SUPFAM" id="SSF48619">
    <property type="entry name" value="Phospholipase A2, PLA2"/>
    <property type="match status" value="2"/>
</dbReference>
<proteinExistence type="inferred from homology"/>
<organism evidence="14 15">
    <name type="scientific">Cavia porcellus</name>
    <name type="common">Guinea pig</name>
    <dbReference type="NCBI Taxonomy" id="10141"/>
    <lineage>
        <taxon>Eukaryota</taxon>
        <taxon>Metazoa</taxon>
        <taxon>Chordata</taxon>
        <taxon>Craniata</taxon>
        <taxon>Vertebrata</taxon>
        <taxon>Euteleostomi</taxon>
        <taxon>Mammalia</taxon>
        <taxon>Eutheria</taxon>
        <taxon>Euarchontoglires</taxon>
        <taxon>Glires</taxon>
        <taxon>Rodentia</taxon>
        <taxon>Hystricomorpha</taxon>
        <taxon>Caviidae</taxon>
        <taxon>Cavia</taxon>
    </lineage>
</organism>
<dbReference type="eggNOG" id="ENOG502QTYI">
    <property type="taxonomic scope" value="Eukaryota"/>
</dbReference>
<evidence type="ECO:0000256" key="1">
    <source>
        <dbReference type="ARBA" id="ARBA00001913"/>
    </source>
</evidence>
<dbReference type="GO" id="GO:0010629">
    <property type="term" value="P:negative regulation of gene expression"/>
    <property type="evidence" value="ECO:0007669"/>
    <property type="project" value="Ensembl"/>
</dbReference>
<evidence type="ECO:0000256" key="7">
    <source>
        <dbReference type="ARBA" id="ARBA00022801"/>
    </source>
</evidence>
<dbReference type="FunFam" id="1.20.90.10:FF:000002">
    <property type="entry name" value="Phospholipase A2 group III"/>
    <property type="match status" value="1"/>
</dbReference>
<dbReference type="SMART" id="SM00085">
    <property type="entry name" value="PA2c"/>
    <property type="match status" value="1"/>
</dbReference>
<keyword evidence="12" id="KW-0732">Signal</keyword>
<dbReference type="GO" id="GO:0005576">
    <property type="term" value="C:extracellular region"/>
    <property type="evidence" value="ECO:0007669"/>
    <property type="project" value="UniProtKB-SubCell"/>
</dbReference>
<dbReference type="GO" id="GO:0001675">
    <property type="term" value="P:acrosome assembly"/>
    <property type="evidence" value="ECO:0007669"/>
    <property type="project" value="Ensembl"/>
</dbReference>
<dbReference type="GO" id="GO:0002532">
    <property type="term" value="P:production of molecular mediator involved in inflammatory response"/>
    <property type="evidence" value="ECO:0007669"/>
    <property type="project" value="Ensembl"/>
</dbReference>
<keyword evidence="7" id="KW-0378">Hydrolase</keyword>
<dbReference type="Gene3D" id="1.20.90.10">
    <property type="entry name" value="Phospholipase A2 domain"/>
    <property type="match status" value="2"/>
</dbReference>
<dbReference type="GO" id="GO:0007288">
    <property type="term" value="P:sperm axoneme assembly"/>
    <property type="evidence" value="ECO:0007669"/>
    <property type="project" value="Ensembl"/>
</dbReference>
<dbReference type="GO" id="GO:0046488">
    <property type="term" value="P:phosphatidylinositol metabolic process"/>
    <property type="evidence" value="ECO:0007669"/>
    <property type="project" value="Ensembl"/>
</dbReference>
<evidence type="ECO:0000313" key="14">
    <source>
        <dbReference type="Ensembl" id="ENSCPOP00000011142.3"/>
    </source>
</evidence>
<feature type="signal peptide" evidence="12">
    <location>
        <begin position="1"/>
        <end position="22"/>
    </location>
</feature>
<accession>H0VLB2</accession>
<comment type="cofactor">
    <cofactor evidence="1">
        <name>Ca(2+)</name>
        <dbReference type="ChEBI" id="CHEBI:29108"/>
    </cofactor>
</comment>
<feature type="compositionally biased region" description="Polar residues" evidence="11">
    <location>
        <begin position="286"/>
        <end position="295"/>
    </location>
</feature>
<dbReference type="HOGENOM" id="CLU_535922_0_0_1"/>
<comment type="subcellular location">
    <subcellularLocation>
        <location evidence="2">Secreted</location>
    </subcellularLocation>
</comment>
<keyword evidence="9" id="KW-0443">Lipid metabolism</keyword>
<dbReference type="GO" id="GO:0005814">
    <property type="term" value="C:centriole"/>
    <property type="evidence" value="ECO:0007669"/>
    <property type="project" value="Ensembl"/>
</dbReference>
<evidence type="ECO:0000256" key="11">
    <source>
        <dbReference type="SAM" id="MobiDB-lite"/>
    </source>
</evidence>
<evidence type="ECO:0000256" key="4">
    <source>
        <dbReference type="ARBA" id="ARBA00013278"/>
    </source>
</evidence>
<protein>
    <recommendedName>
        <fullName evidence="4">phospholipase A2</fullName>
        <ecNumber evidence="4">3.1.1.4</ecNumber>
    </recommendedName>
</protein>
<dbReference type="Bgee" id="ENSCPOG00000012383">
    <property type="expression patterns" value="Expressed in testis and 8 other cell types or tissues"/>
</dbReference>
<keyword evidence="8" id="KW-0106">Calcium</keyword>
<keyword evidence="15" id="KW-1185">Reference proteome</keyword>
<dbReference type="Proteomes" id="UP000005447">
    <property type="component" value="Unassembled WGS sequence"/>
</dbReference>
<dbReference type="GO" id="GO:1900222">
    <property type="term" value="P:negative regulation of amyloid-beta clearance"/>
    <property type="evidence" value="ECO:0007669"/>
    <property type="project" value="Ensembl"/>
</dbReference>
<keyword evidence="10" id="KW-1015">Disulfide bond</keyword>
<dbReference type="GO" id="GO:0019372">
    <property type="term" value="P:lipoxygenase pathway"/>
    <property type="evidence" value="ECO:0007669"/>
    <property type="project" value="Ensembl"/>
</dbReference>
<evidence type="ECO:0000256" key="12">
    <source>
        <dbReference type="SAM" id="SignalP"/>
    </source>
</evidence>
<evidence type="ECO:0000256" key="6">
    <source>
        <dbReference type="ARBA" id="ARBA00022723"/>
    </source>
</evidence>
<reference evidence="14" key="2">
    <citation type="submission" date="2025-08" db="UniProtKB">
        <authorList>
            <consortium name="Ensembl"/>
        </authorList>
    </citation>
    <scope>IDENTIFICATION</scope>
    <source>
        <strain evidence="14">2N</strain>
    </source>
</reference>
<dbReference type="GO" id="GO:1900017">
    <property type="term" value="P:positive regulation of cytokine production involved in inflammatory response"/>
    <property type="evidence" value="ECO:0007669"/>
    <property type="project" value="Ensembl"/>
</dbReference>
<dbReference type="GO" id="GO:0010976">
    <property type="term" value="P:positive regulation of neuron projection development"/>
    <property type="evidence" value="ECO:0007669"/>
    <property type="project" value="Ensembl"/>
</dbReference>
<dbReference type="GO" id="GO:0046470">
    <property type="term" value="P:phosphatidylcholine metabolic process"/>
    <property type="evidence" value="ECO:0007669"/>
    <property type="project" value="Ensembl"/>
</dbReference>
<dbReference type="AlphaFoldDB" id="H0VLB2"/>
<feature type="compositionally biased region" description="Polar residues" evidence="11">
    <location>
        <begin position="308"/>
        <end position="320"/>
    </location>
</feature>
<dbReference type="GO" id="GO:0010744">
    <property type="term" value="P:positive regulation of macrophage derived foam cell differentiation"/>
    <property type="evidence" value="ECO:0007669"/>
    <property type="project" value="Ensembl"/>
</dbReference>
<reference evidence="14" key="3">
    <citation type="submission" date="2025-09" db="UniProtKB">
        <authorList>
            <consortium name="Ensembl"/>
        </authorList>
    </citation>
    <scope>IDENTIFICATION</scope>
    <source>
        <strain evidence="14">2N</strain>
    </source>
</reference>
<dbReference type="CDD" id="cd04704">
    <property type="entry name" value="PLA2_bee_venom_like"/>
    <property type="match status" value="1"/>
</dbReference>
<dbReference type="GO" id="GO:0031394">
    <property type="term" value="P:positive regulation of prostaglandin biosynthetic process"/>
    <property type="evidence" value="ECO:0007669"/>
    <property type="project" value="Ensembl"/>
</dbReference>
<dbReference type="PANTHER" id="PTHR12253">
    <property type="entry name" value="RH14732P"/>
    <property type="match status" value="1"/>
</dbReference>
<dbReference type="InterPro" id="IPR033113">
    <property type="entry name" value="PLA2_histidine"/>
</dbReference>
<dbReference type="VEuPathDB" id="HostDB:ENSCPOG00000012383"/>
<dbReference type="OMA" id="HARWDAH"/>
<evidence type="ECO:0000256" key="9">
    <source>
        <dbReference type="ARBA" id="ARBA00023098"/>
    </source>
</evidence>
<dbReference type="GO" id="GO:0055037">
    <property type="term" value="C:recycling endosome"/>
    <property type="evidence" value="ECO:0007669"/>
    <property type="project" value="Ensembl"/>
</dbReference>
<dbReference type="FunCoup" id="H0VLB2">
    <property type="interactions" value="436"/>
</dbReference>
<evidence type="ECO:0000256" key="10">
    <source>
        <dbReference type="ARBA" id="ARBA00023157"/>
    </source>
</evidence>
<gene>
    <name evidence="14" type="primary">PLA2G3</name>
</gene>
<dbReference type="EC" id="3.1.1.4" evidence="4"/>
<dbReference type="GO" id="GO:2001135">
    <property type="term" value="P:regulation of endocytic recycling"/>
    <property type="evidence" value="ECO:0007669"/>
    <property type="project" value="Ensembl"/>
</dbReference>
<feature type="chain" id="PRO_5012294064" description="phospholipase A2" evidence="12">
    <location>
        <begin position="23"/>
        <end position="645"/>
    </location>
</feature>
<feature type="domain" description="Phospholipase A2-like central" evidence="13">
    <location>
        <begin position="139"/>
        <end position="260"/>
    </location>
</feature>
<dbReference type="GO" id="GO:0043524">
    <property type="term" value="P:negative regulation of neuron apoptotic process"/>
    <property type="evidence" value="ECO:0007669"/>
    <property type="project" value="Ensembl"/>
</dbReference>
<evidence type="ECO:0000256" key="3">
    <source>
        <dbReference type="ARBA" id="ARBA00007056"/>
    </source>
</evidence>
<dbReference type="GeneTree" id="ENSGT00940000161662"/>
<dbReference type="InterPro" id="IPR016090">
    <property type="entry name" value="PLA2-like_dom"/>
</dbReference>
<dbReference type="PROSITE" id="PS00118">
    <property type="entry name" value="PA2_HIS"/>
    <property type="match status" value="1"/>
</dbReference>
<evidence type="ECO:0000256" key="8">
    <source>
        <dbReference type="ARBA" id="ARBA00022837"/>
    </source>
</evidence>
<dbReference type="GO" id="GO:0034374">
    <property type="term" value="P:low-density lipoprotein particle remodeling"/>
    <property type="evidence" value="ECO:0007669"/>
    <property type="project" value="Ensembl"/>
</dbReference>
<evidence type="ECO:0000256" key="5">
    <source>
        <dbReference type="ARBA" id="ARBA00022525"/>
    </source>
</evidence>
<keyword evidence="5" id="KW-0964">Secreted</keyword>
<dbReference type="EMBL" id="AAKN02007238">
    <property type="status" value="NOT_ANNOTATED_CDS"/>
    <property type="molecule type" value="Genomic_DNA"/>
</dbReference>
<dbReference type="GO" id="GO:0046471">
    <property type="term" value="P:phosphatidylglycerol metabolic process"/>
    <property type="evidence" value="ECO:0007669"/>
    <property type="project" value="Ensembl"/>
</dbReference>
<reference evidence="15" key="1">
    <citation type="journal article" date="2011" name="Nature">
        <title>A high-resolution map of human evolutionary constraint using 29 mammals.</title>
        <authorList>
            <person name="Lindblad-Toh K."/>
            <person name="Garber M."/>
            <person name="Zuk O."/>
            <person name="Lin M.F."/>
            <person name="Parker B.J."/>
            <person name="Washietl S."/>
            <person name="Kheradpour P."/>
            <person name="Ernst J."/>
            <person name="Jordan G."/>
            <person name="Mauceli E."/>
            <person name="Ward L.D."/>
            <person name="Lowe C.B."/>
            <person name="Holloway A.K."/>
            <person name="Clamp M."/>
            <person name="Gnerre S."/>
            <person name="Alfoldi J."/>
            <person name="Beal K."/>
            <person name="Chang J."/>
            <person name="Clawson H."/>
            <person name="Cuff J."/>
            <person name="Di Palma F."/>
            <person name="Fitzgerald S."/>
            <person name="Flicek P."/>
            <person name="Guttman M."/>
            <person name="Hubisz M.J."/>
            <person name="Jaffe D.B."/>
            <person name="Jungreis I."/>
            <person name="Kent W.J."/>
            <person name="Kostka D."/>
            <person name="Lara M."/>
            <person name="Martins A.L."/>
            <person name="Massingham T."/>
            <person name="Moltke I."/>
            <person name="Raney B.J."/>
            <person name="Rasmussen M.D."/>
            <person name="Robinson J."/>
            <person name="Stark A."/>
            <person name="Vilella A.J."/>
            <person name="Wen J."/>
            <person name="Xie X."/>
            <person name="Zody M.C."/>
            <person name="Baldwin J."/>
            <person name="Bloom T."/>
            <person name="Chin C.W."/>
            <person name="Heiman D."/>
            <person name="Nicol R."/>
            <person name="Nusbaum C."/>
            <person name="Young S."/>
            <person name="Wilkinson J."/>
            <person name="Worley K.C."/>
            <person name="Kovar C.L."/>
            <person name="Muzny D.M."/>
            <person name="Gibbs R.A."/>
            <person name="Cree A."/>
            <person name="Dihn H.H."/>
            <person name="Fowler G."/>
            <person name="Jhangiani S."/>
            <person name="Joshi V."/>
            <person name="Lee S."/>
            <person name="Lewis L.R."/>
            <person name="Nazareth L.V."/>
            <person name="Okwuonu G."/>
            <person name="Santibanez J."/>
            <person name="Warren W.C."/>
            <person name="Mardis E.R."/>
            <person name="Weinstock G.M."/>
            <person name="Wilson R.K."/>
            <person name="Delehaunty K."/>
            <person name="Dooling D."/>
            <person name="Fronik C."/>
            <person name="Fulton L."/>
            <person name="Fulton B."/>
            <person name="Graves T."/>
            <person name="Minx P."/>
            <person name="Sodergren E."/>
            <person name="Birney E."/>
            <person name="Margulies E.H."/>
            <person name="Herrero J."/>
            <person name="Green E.D."/>
            <person name="Haussler D."/>
            <person name="Siepel A."/>
            <person name="Goldman N."/>
            <person name="Pollard K.S."/>
            <person name="Pedersen J.S."/>
            <person name="Lander E.S."/>
            <person name="Kellis M."/>
        </authorList>
    </citation>
    <scope>NUCLEOTIDE SEQUENCE [LARGE SCALE GENOMIC DNA]</scope>
    <source>
        <strain evidence="15">2N</strain>
    </source>
</reference>
<dbReference type="Pfam" id="PF05826">
    <property type="entry name" value="Phospholip_A2_2"/>
    <property type="match status" value="1"/>
</dbReference>
<sequence length="645" mass="72343">MKVLTVLLGMLGFLGVVPESSAAHYWENSSCYYWNMPIPGSPLGSLSFLAKDAQGLALFHAHWDAHGRLQVCSWQDEPELIEVFSDLCAHEPTRGFFIHKPGSELLRALASLYSQWETCQGPSGARVKRAAEQSGAPGRRHLRMKRGWTIPGTLWCGVGDSAGNSSELGIFQGADLCCREHDHCPQNISPLQYNYGIRNFRFHTISHCDCDARFQQCLRNQHDSISDIVGVAFFNVLEIPCFVLKEQEACVEWYWWGRCKTYGSVPLAHLQPGTFYNASWNSPATSLPPSSQSPAHTKPQWKLHPQKTRSQQKVSRQPSTANATVFQAPVVSSRPDVTLTAQLVAFHPALDGLQSGPKPHSTRWACSSFLLLDQCEHQIRPQEAKFQLLNSAHKPLFHCNCTRRLARILKLHRPPAGANMLWKWLGTTCFKLAPPLDCAEDKGCSREPRAIKVSARHLLRLQQRQLQLQDKGTDRGQAWPLQPSMSFYNQCLQLTQGPSSLLPRLLLPLLLPLLLSGAARGNWRLWGEGLRLAPRRSRDEGRRAKLGKRASPGLRLRCRLDLPGLGLRDLGARSSRVLSSSPSEEVPELSVLLLLLADFEVGSEIWGNTGHRGIPLLMAIKASWNHFPPPHWQTFWSGYWFDITE</sequence>
<dbReference type="GO" id="GO:0050482">
    <property type="term" value="P:arachidonate secretion"/>
    <property type="evidence" value="ECO:0007669"/>
    <property type="project" value="InterPro"/>
</dbReference>